<comment type="caution">
    <text evidence="2">The sequence shown here is derived from an EMBL/GenBank/DDBJ whole genome shotgun (WGS) entry which is preliminary data.</text>
</comment>
<name>A0A699VMD2_TANCI</name>
<evidence type="ECO:0000313" key="2">
    <source>
        <dbReference type="EMBL" id="GFD34618.1"/>
    </source>
</evidence>
<evidence type="ECO:0000256" key="1">
    <source>
        <dbReference type="SAM" id="MobiDB-lite"/>
    </source>
</evidence>
<feature type="region of interest" description="Disordered" evidence="1">
    <location>
        <begin position="1"/>
        <end position="30"/>
    </location>
</feature>
<reference evidence="2" key="1">
    <citation type="journal article" date="2019" name="Sci. Rep.">
        <title>Draft genome of Tanacetum cinerariifolium, the natural source of mosquito coil.</title>
        <authorList>
            <person name="Yamashiro T."/>
            <person name="Shiraishi A."/>
            <person name="Satake H."/>
            <person name="Nakayama K."/>
        </authorList>
    </citation>
    <scope>NUCLEOTIDE SEQUENCE</scope>
</reference>
<protein>
    <submittedName>
        <fullName evidence="2">Uncharacterized protein</fullName>
    </submittedName>
</protein>
<feature type="non-terminal residue" evidence="2">
    <location>
        <position position="1"/>
    </location>
</feature>
<dbReference type="AlphaFoldDB" id="A0A699VMD2"/>
<organism evidence="2">
    <name type="scientific">Tanacetum cinerariifolium</name>
    <name type="common">Dalmatian daisy</name>
    <name type="synonym">Chrysanthemum cinerariifolium</name>
    <dbReference type="NCBI Taxonomy" id="118510"/>
    <lineage>
        <taxon>Eukaryota</taxon>
        <taxon>Viridiplantae</taxon>
        <taxon>Streptophyta</taxon>
        <taxon>Embryophyta</taxon>
        <taxon>Tracheophyta</taxon>
        <taxon>Spermatophyta</taxon>
        <taxon>Magnoliopsida</taxon>
        <taxon>eudicotyledons</taxon>
        <taxon>Gunneridae</taxon>
        <taxon>Pentapetalae</taxon>
        <taxon>asterids</taxon>
        <taxon>campanulids</taxon>
        <taxon>Asterales</taxon>
        <taxon>Asteraceae</taxon>
        <taxon>Asteroideae</taxon>
        <taxon>Anthemideae</taxon>
        <taxon>Anthemidinae</taxon>
        <taxon>Tanacetum</taxon>
    </lineage>
</organism>
<feature type="compositionally biased region" description="Acidic residues" evidence="1">
    <location>
        <begin position="7"/>
        <end position="21"/>
    </location>
</feature>
<accession>A0A699VMD2</accession>
<sequence>NGGNNESSDEGSDNGSDDVDAVEAVPLRRSTPRITGRAPADYANWANVVVDDSDTEI</sequence>
<proteinExistence type="predicted"/>
<gene>
    <name evidence="2" type="ORF">Tci_906587</name>
</gene>
<dbReference type="EMBL" id="BKCJ011448792">
    <property type="protein sequence ID" value="GFD34618.1"/>
    <property type="molecule type" value="Genomic_DNA"/>
</dbReference>